<dbReference type="OrthoDB" id="9811033at2"/>
<reference evidence="3 4" key="1">
    <citation type="submission" date="2016-11" db="EMBL/GenBank/DDBJ databases">
        <authorList>
            <person name="Varghese N."/>
            <person name="Submissions S."/>
        </authorList>
    </citation>
    <scope>NUCLEOTIDE SEQUENCE [LARGE SCALE GENOMIC DNA]</scope>
    <source>
        <strain evidence="3 4">CGMCC 1.12174</strain>
        <strain evidence="2 5">DSM 26351</strain>
    </source>
</reference>
<organism evidence="3 4">
    <name type="scientific">Flagellimonas taeanensis</name>
    <dbReference type="NCBI Taxonomy" id="1005926"/>
    <lineage>
        <taxon>Bacteria</taxon>
        <taxon>Pseudomonadati</taxon>
        <taxon>Bacteroidota</taxon>
        <taxon>Flavobacteriia</taxon>
        <taxon>Flavobacteriales</taxon>
        <taxon>Flavobacteriaceae</taxon>
        <taxon>Flagellimonas</taxon>
    </lineage>
</organism>
<sequence>MENTEIKDSLKSIFTDTLGHSSFELEDNTTAKDVDGWDSVTHMMLINEIEKKYDIKFSLMDLMNLENIGSLVRAIRNKVQSSFIYIGLYELLELESLIILA</sequence>
<keyword evidence="5" id="KW-1185">Reference proteome</keyword>
<dbReference type="InterPro" id="IPR009081">
    <property type="entry name" value="PP-bd_ACP"/>
</dbReference>
<dbReference type="Gene3D" id="1.10.1200.10">
    <property type="entry name" value="ACP-like"/>
    <property type="match status" value="1"/>
</dbReference>
<dbReference type="Proteomes" id="UP000184031">
    <property type="component" value="Unassembled WGS sequence"/>
</dbReference>
<dbReference type="STRING" id="1055723.SAMN05216293_1847"/>
<accession>A0A1M6V0J4</accession>
<dbReference type="EMBL" id="FRAT01000004">
    <property type="protein sequence ID" value="SHK74914.1"/>
    <property type="molecule type" value="Genomic_DNA"/>
</dbReference>
<proteinExistence type="predicted"/>
<dbReference type="AlphaFoldDB" id="A0A1M6V0J4"/>
<dbReference type="PROSITE" id="PS50075">
    <property type="entry name" value="CARRIER"/>
    <property type="match status" value="1"/>
</dbReference>
<protein>
    <submittedName>
        <fullName evidence="3">Acyl carrier protein</fullName>
    </submittedName>
</protein>
<dbReference type="SUPFAM" id="SSF47336">
    <property type="entry name" value="ACP-like"/>
    <property type="match status" value="1"/>
</dbReference>
<evidence type="ECO:0000313" key="4">
    <source>
        <dbReference type="Proteomes" id="UP000184031"/>
    </source>
</evidence>
<name>A0A1M6V0J4_9FLAO</name>
<evidence type="ECO:0000259" key="1">
    <source>
        <dbReference type="PROSITE" id="PS50075"/>
    </source>
</evidence>
<dbReference type="RefSeq" id="WP_072879085.1">
    <property type="nucleotide sequence ID" value="NZ_FOKU01000007.1"/>
</dbReference>
<gene>
    <name evidence="2" type="ORF">SAMN04487891_107158</name>
    <name evidence="3" type="ORF">SAMN05216293_1847</name>
</gene>
<dbReference type="EMBL" id="FOKU01000007">
    <property type="protein sequence ID" value="SFC21705.1"/>
    <property type="molecule type" value="Genomic_DNA"/>
</dbReference>
<dbReference type="InterPro" id="IPR036736">
    <property type="entry name" value="ACP-like_sf"/>
</dbReference>
<dbReference type="Pfam" id="PF00550">
    <property type="entry name" value="PP-binding"/>
    <property type="match status" value="1"/>
</dbReference>
<evidence type="ECO:0000313" key="5">
    <source>
        <dbReference type="Proteomes" id="UP000198940"/>
    </source>
</evidence>
<comment type="caution">
    <text evidence="3">The sequence shown here is derived from an EMBL/GenBank/DDBJ whole genome shotgun (WGS) entry which is preliminary data.</text>
</comment>
<evidence type="ECO:0000313" key="2">
    <source>
        <dbReference type="EMBL" id="SFC21705.1"/>
    </source>
</evidence>
<dbReference type="Proteomes" id="UP000198940">
    <property type="component" value="Unassembled WGS sequence"/>
</dbReference>
<evidence type="ECO:0000313" key="3">
    <source>
        <dbReference type="EMBL" id="SHK74914.1"/>
    </source>
</evidence>
<feature type="domain" description="Carrier" evidence="1">
    <location>
        <begin position="1"/>
        <end position="79"/>
    </location>
</feature>